<protein>
    <recommendedName>
        <fullName evidence="3">Ig-like domain-containing protein</fullName>
    </recommendedName>
</protein>
<dbReference type="SUPFAM" id="SSF48726">
    <property type="entry name" value="Immunoglobulin"/>
    <property type="match status" value="1"/>
</dbReference>
<dbReference type="Gene3D" id="3.30.500.10">
    <property type="entry name" value="MHC class I-like antigen recognition-like"/>
    <property type="match status" value="1"/>
</dbReference>
<evidence type="ECO:0000256" key="1">
    <source>
        <dbReference type="ARBA" id="ARBA00023180"/>
    </source>
</evidence>
<dbReference type="InterPro" id="IPR050208">
    <property type="entry name" value="MHC_class-I_related"/>
</dbReference>
<feature type="domain" description="Ig-like" evidence="3">
    <location>
        <begin position="83"/>
        <end position="171"/>
    </location>
</feature>
<dbReference type="InterPro" id="IPR003597">
    <property type="entry name" value="Ig_C1-set"/>
</dbReference>
<dbReference type="InterPro" id="IPR011161">
    <property type="entry name" value="MHC_I-like_Ag-recog"/>
</dbReference>
<dbReference type="Ensembl" id="ENSSPAT00000028248.1">
    <property type="protein sequence ID" value="ENSSPAP00000027794.1"/>
    <property type="gene ID" value="ENSSPAG00000020963.1"/>
</dbReference>
<dbReference type="InterPro" id="IPR013783">
    <property type="entry name" value="Ig-like_fold"/>
</dbReference>
<name>A0A3B5BCF8_9TELE</name>
<dbReference type="GO" id="GO:0009897">
    <property type="term" value="C:external side of plasma membrane"/>
    <property type="evidence" value="ECO:0007669"/>
    <property type="project" value="TreeGrafter"/>
</dbReference>
<dbReference type="PROSITE" id="PS50835">
    <property type="entry name" value="IG_LIKE"/>
    <property type="match status" value="1"/>
</dbReference>
<organism evidence="4">
    <name type="scientific">Stegastes partitus</name>
    <name type="common">bicolor damselfish</name>
    <dbReference type="NCBI Taxonomy" id="144197"/>
    <lineage>
        <taxon>Eukaryota</taxon>
        <taxon>Metazoa</taxon>
        <taxon>Chordata</taxon>
        <taxon>Craniata</taxon>
        <taxon>Vertebrata</taxon>
        <taxon>Euteleostomi</taxon>
        <taxon>Actinopterygii</taxon>
        <taxon>Neopterygii</taxon>
        <taxon>Teleostei</taxon>
        <taxon>Neoteleostei</taxon>
        <taxon>Acanthomorphata</taxon>
        <taxon>Ovalentaria</taxon>
        <taxon>Pomacentridae</taxon>
        <taxon>Stegastes</taxon>
    </lineage>
</organism>
<evidence type="ECO:0000313" key="4">
    <source>
        <dbReference type="Ensembl" id="ENSSPAP00000027794.1"/>
    </source>
</evidence>
<dbReference type="GeneTree" id="ENSGT01120000271828"/>
<comment type="similarity">
    <text evidence="2">Belongs to the MHC class I family.</text>
</comment>
<dbReference type="AlphaFoldDB" id="A0A3B5BCF8"/>
<keyword evidence="1" id="KW-0325">Glycoprotein</keyword>
<dbReference type="InterPro" id="IPR037055">
    <property type="entry name" value="MHC_I-like_Ag-recog_sf"/>
</dbReference>
<dbReference type="InterPro" id="IPR001039">
    <property type="entry name" value="MHC_I_a_a1/a2"/>
</dbReference>
<dbReference type="PRINTS" id="PR01638">
    <property type="entry name" value="MHCCLASSI"/>
</dbReference>
<evidence type="ECO:0000259" key="3">
    <source>
        <dbReference type="PROSITE" id="PS50835"/>
    </source>
</evidence>
<dbReference type="Pfam" id="PF00129">
    <property type="entry name" value="MHC_I"/>
    <property type="match status" value="1"/>
</dbReference>
<dbReference type="PANTHER" id="PTHR16675">
    <property type="entry name" value="MHC CLASS I-RELATED"/>
    <property type="match status" value="1"/>
</dbReference>
<dbReference type="SUPFAM" id="SSF54452">
    <property type="entry name" value="MHC antigen-recognition domain"/>
    <property type="match status" value="1"/>
</dbReference>
<dbReference type="Gene3D" id="2.60.40.10">
    <property type="entry name" value="Immunoglobulins"/>
    <property type="match status" value="1"/>
</dbReference>
<dbReference type="GO" id="GO:0005615">
    <property type="term" value="C:extracellular space"/>
    <property type="evidence" value="ECO:0007669"/>
    <property type="project" value="TreeGrafter"/>
</dbReference>
<sequence length="249" mass="28600">MYGCEWDDETKEVNGYDQYGYDGEDFISFDLKTMTYIAPKPQAVISKNKWNNEKARLSYLKNYYTQDCVEWLKKYVNYGRNLPSVSLLQKTASSLVTCHATGFYPDRANLFWTKDGEELHENVDKGEILPNHDGSFQMSVDLKVSSITPADWEKYHCVFQLSGVKDDIRIRLFEPEEQNISEFTCLQSNTSSLNNRQYDDTDATLLISCCIIMMYLSICHEASPAGCCGVINITHILLFNICVEYVETI</sequence>
<dbReference type="Pfam" id="PF07654">
    <property type="entry name" value="C1-set"/>
    <property type="match status" value="1"/>
</dbReference>
<dbReference type="SMART" id="SM00407">
    <property type="entry name" value="IGc1"/>
    <property type="match status" value="1"/>
</dbReference>
<proteinExistence type="inferred from homology"/>
<dbReference type="FunFam" id="2.60.40.10:FF:000943">
    <property type="entry name" value="Classical MHC class I molecule, alpha-chain"/>
    <property type="match status" value="1"/>
</dbReference>
<dbReference type="InterPro" id="IPR036179">
    <property type="entry name" value="Ig-like_dom_sf"/>
</dbReference>
<evidence type="ECO:0000256" key="2">
    <source>
        <dbReference type="RuleBase" id="RU004439"/>
    </source>
</evidence>
<dbReference type="InterPro" id="IPR011162">
    <property type="entry name" value="MHC_I/II-like_Ag-recog"/>
</dbReference>
<reference evidence="4" key="1">
    <citation type="submission" date="2023-09" db="UniProtKB">
        <authorList>
            <consortium name="Ensembl"/>
        </authorList>
    </citation>
    <scope>IDENTIFICATION</scope>
</reference>
<dbReference type="PANTHER" id="PTHR16675:SF237">
    <property type="entry name" value="MHC CLASS I ANTIGEN TRANSCRIPT VARIANT 1-RELATED"/>
    <property type="match status" value="1"/>
</dbReference>
<dbReference type="InterPro" id="IPR007110">
    <property type="entry name" value="Ig-like_dom"/>
</dbReference>
<accession>A0A3B5BCF8</accession>
<dbReference type="GO" id="GO:0006955">
    <property type="term" value="P:immune response"/>
    <property type="evidence" value="ECO:0007669"/>
    <property type="project" value="TreeGrafter"/>
</dbReference>